<keyword evidence="2 4" id="KW-0238">DNA-binding</keyword>
<dbReference type="PANTHER" id="PTHR30055">
    <property type="entry name" value="HTH-TYPE TRANSCRIPTIONAL REGULATOR RUTR"/>
    <property type="match status" value="1"/>
</dbReference>
<dbReference type="Pfam" id="PF16859">
    <property type="entry name" value="TetR_C_11"/>
    <property type="match status" value="1"/>
</dbReference>
<dbReference type="KEGG" id="aht:ANTHELSMS3_00718"/>
<accession>A0A222DZR4</accession>
<dbReference type="Pfam" id="PF00440">
    <property type="entry name" value="TetR_N"/>
    <property type="match status" value="1"/>
</dbReference>
<dbReference type="InterPro" id="IPR036271">
    <property type="entry name" value="Tet_transcr_reg_TetR-rel_C_sf"/>
</dbReference>
<dbReference type="InterPro" id="IPR011075">
    <property type="entry name" value="TetR_C"/>
</dbReference>
<dbReference type="Proteomes" id="UP000203589">
    <property type="component" value="Chromosome"/>
</dbReference>
<protein>
    <submittedName>
        <fullName evidence="6">Putative HTH-type transcriptional regulator</fullName>
    </submittedName>
</protein>
<evidence type="ECO:0000259" key="5">
    <source>
        <dbReference type="PROSITE" id="PS50977"/>
    </source>
</evidence>
<name>A0A222DZR4_9RHOB</name>
<keyword evidence="7" id="KW-1185">Reference proteome</keyword>
<dbReference type="GO" id="GO:0003700">
    <property type="term" value="F:DNA-binding transcription factor activity"/>
    <property type="evidence" value="ECO:0007669"/>
    <property type="project" value="TreeGrafter"/>
</dbReference>
<dbReference type="EMBL" id="CP022540">
    <property type="protein sequence ID" value="ASP19436.1"/>
    <property type="molecule type" value="Genomic_DNA"/>
</dbReference>
<sequence>MVEKRTSGRPPDVAAGQAVKAAALQLIREKGYAKMSIAAIATKAGVARQTLYNKWTSKAELVLDAVFEETGRYASEPSAEAGEHCAEQLEAFLVDVFSHLTLDGDPLRALIAAAQEDEGFRTVFRERFVLPREKIVTALLQRAQQRGELGAERDAEMLSAFIHGAFWYRLLNGQPVTPALAKSITEEVFAR</sequence>
<dbReference type="InterPro" id="IPR050109">
    <property type="entry name" value="HTH-type_TetR-like_transc_reg"/>
</dbReference>
<dbReference type="RefSeq" id="WP_094036906.1">
    <property type="nucleotide sequence ID" value="NZ_CP022540.1"/>
</dbReference>
<evidence type="ECO:0000313" key="6">
    <source>
        <dbReference type="EMBL" id="ASP19436.1"/>
    </source>
</evidence>
<dbReference type="InterPro" id="IPR009057">
    <property type="entry name" value="Homeodomain-like_sf"/>
</dbReference>
<evidence type="ECO:0000256" key="1">
    <source>
        <dbReference type="ARBA" id="ARBA00023015"/>
    </source>
</evidence>
<dbReference type="SUPFAM" id="SSF46689">
    <property type="entry name" value="Homeodomain-like"/>
    <property type="match status" value="1"/>
</dbReference>
<reference evidence="6 7" key="1">
    <citation type="submission" date="2017-07" db="EMBL/GenBank/DDBJ databases">
        <title>Genome Sequence of Antarctobacter heliothermus Strain SMS3 Isolated from a culture of the Diatom Skeletonema marinoi.</title>
        <authorList>
            <person name="Topel M."/>
            <person name="Pinder M.I.M."/>
            <person name="Johansson O.N."/>
            <person name="Kourtchenko O."/>
            <person name="Godhe A."/>
            <person name="Clarke A.K."/>
        </authorList>
    </citation>
    <scope>NUCLEOTIDE SEQUENCE [LARGE SCALE GENOMIC DNA]</scope>
    <source>
        <strain evidence="6 7">SMS3</strain>
    </source>
</reference>
<evidence type="ECO:0000256" key="3">
    <source>
        <dbReference type="ARBA" id="ARBA00023163"/>
    </source>
</evidence>
<dbReference type="Gene3D" id="1.10.357.10">
    <property type="entry name" value="Tetracycline Repressor, domain 2"/>
    <property type="match status" value="1"/>
</dbReference>
<gene>
    <name evidence="6" type="ORF">ANTHELSMS3_00718</name>
</gene>
<evidence type="ECO:0000256" key="4">
    <source>
        <dbReference type="PROSITE-ProRule" id="PRU00335"/>
    </source>
</evidence>
<organism evidence="6 7">
    <name type="scientific">Antarctobacter heliothermus</name>
    <dbReference type="NCBI Taxonomy" id="74033"/>
    <lineage>
        <taxon>Bacteria</taxon>
        <taxon>Pseudomonadati</taxon>
        <taxon>Pseudomonadota</taxon>
        <taxon>Alphaproteobacteria</taxon>
        <taxon>Rhodobacterales</taxon>
        <taxon>Roseobacteraceae</taxon>
        <taxon>Antarctobacter</taxon>
    </lineage>
</organism>
<feature type="DNA-binding region" description="H-T-H motif" evidence="4">
    <location>
        <begin position="36"/>
        <end position="55"/>
    </location>
</feature>
<keyword evidence="3" id="KW-0804">Transcription</keyword>
<dbReference type="PRINTS" id="PR00455">
    <property type="entry name" value="HTHTETR"/>
</dbReference>
<dbReference type="AlphaFoldDB" id="A0A222DZR4"/>
<dbReference type="OrthoDB" id="9808189at2"/>
<evidence type="ECO:0000256" key="2">
    <source>
        <dbReference type="ARBA" id="ARBA00023125"/>
    </source>
</evidence>
<proteinExistence type="predicted"/>
<dbReference type="Gene3D" id="1.10.10.60">
    <property type="entry name" value="Homeodomain-like"/>
    <property type="match status" value="1"/>
</dbReference>
<dbReference type="PROSITE" id="PS50977">
    <property type="entry name" value="HTH_TETR_2"/>
    <property type="match status" value="1"/>
</dbReference>
<dbReference type="PANTHER" id="PTHR30055:SF148">
    <property type="entry name" value="TETR-FAMILY TRANSCRIPTIONAL REGULATOR"/>
    <property type="match status" value="1"/>
</dbReference>
<feature type="domain" description="HTH tetR-type" evidence="5">
    <location>
        <begin position="13"/>
        <end position="73"/>
    </location>
</feature>
<keyword evidence="1" id="KW-0805">Transcription regulation</keyword>
<dbReference type="SUPFAM" id="SSF48498">
    <property type="entry name" value="Tetracyclin repressor-like, C-terminal domain"/>
    <property type="match status" value="1"/>
</dbReference>
<evidence type="ECO:0000313" key="7">
    <source>
        <dbReference type="Proteomes" id="UP000203589"/>
    </source>
</evidence>
<dbReference type="InterPro" id="IPR001647">
    <property type="entry name" value="HTH_TetR"/>
</dbReference>
<dbReference type="GO" id="GO:0000976">
    <property type="term" value="F:transcription cis-regulatory region binding"/>
    <property type="evidence" value="ECO:0007669"/>
    <property type="project" value="TreeGrafter"/>
</dbReference>